<organism evidence="4 5">
    <name type="scientific">Niveispirillum lacus</name>
    <dbReference type="NCBI Taxonomy" id="1981099"/>
    <lineage>
        <taxon>Bacteria</taxon>
        <taxon>Pseudomonadati</taxon>
        <taxon>Pseudomonadota</taxon>
        <taxon>Alphaproteobacteria</taxon>
        <taxon>Rhodospirillales</taxon>
        <taxon>Azospirillaceae</taxon>
        <taxon>Niveispirillum</taxon>
    </lineage>
</organism>
<dbReference type="NCBIfam" id="NF001802">
    <property type="entry name" value="PRK00521.2-5"/>
    <property type="match status" value="1"/>
</dbReference>
<reference evidence="4 5" key="1">
    <citation type="submission" date="2017-07" db="EMBL/GenBank/DDBJ databases">
        <title>Niveispirillum cyanobacteriorum sp. nov., isolated from cyanobacterial aggregates in a eutrophic lake.</title>
        <authorList>
            <person name="Cai H."/>
        </authorList>
    </citation>
    <scope>NUCLEOTIDE SEQUENCE [LARGE SCALE GENOMIC DNA]</scope>
    <source>
        <strain evidence="5">TH1-14</strain>
    </source>
</reference>
<dbReference type="SUPFAM" id="SSF89919">
    <property type="entry name" value="Ribosome-binding factor A, RbfA"/>
    <property type="match status" value="1"/>
</dbReference>
<sequence>MNKRRDSGHAAKGPSQRQLRVGEEIRHTLADIFRRGEFRDPELMDLNVTVSEVRISPDLKNATAFVMPLGGSKPELVAALNRASAFLRTQVAHEIRLPYAPRLSFQLDTSFDYAEKIDRILHDPHVARDMTGIVDTGKHVEKDKEEDGDQNHGA</sequence>
<evidence type="ECO:0000313" key="4">
    <source>
        <dbReference type="EMBL" id="OYQ35945.1"/>
    </source>
</evidence>
<dbReference type="GO" id="GO:0030490">
    <property type="term" value="P:maturation of SSU-rRNA"/>
    <property type="evidence" value="ECO:0007669"/>
    <property type="project" value="UniProtKB-UniRule"/>
</dbReference>
<dbReference type="EMBL" id="NOXU01000024">
    <property type="protein sequence ID" value="OYQ35945.1"/>
    <property type="molecule type" value="Genomic_DNA"/>
</dbReference>
<evidence type="ECO:0000256" key="2">
    <source>
        <dbReference type="HAMAP-Rule" id="MF_00003"/>
    </source>
</evidence>
<comment type="caution">
    <text evidence="4">The sequence shown here is derived from an EMBL/GenBank/DDBJ whole genome shotgun (WGS) entry which is preliminary data.</text>
</comment>
<dbReference type="HAMAP" id="MF_00003">
    <property type="entry name" value="RbfA"/>
    <property type="match status" value="1"/>
</dbReference>
<dbReference type="GO" id="GO:0043024">
    <property type="term" value="F:ribosomal small subunit binding"/>
    <property type="evidence" value="ECO:0007669"/>
    <property type="project" value="TreeGrafter"/>
</dbReference>
<dbReference type="AlphaFoldDB" id="A0A255Z4Z3"/>
<comment type="subunit">
    <text evidence="2">Monomer. Binds 30S ribosomal subunits, but not 50S ribosomal subunits or 70S ribosomes.</text>
</comment>
<dbReference type="OrthoDB" id="9805051at2"/>
<dbReference type="NCBIfam" id="TIGR00082">
    <property type="entry name" value="rbfA"/>
    <property type="match status" value="1"/>
</dbReference>
<comment type="function">
    <text evidence="2">One of several proteins that assist in the late maturation steps of the functional core of the 30S ribosomal subunit. Associates with free 30S ribosomal subunits (but not with 30S subunits that are part of 70S ribosomes or polysomes). Required for efficient processing of 16S rRNA. May interact with the 5'-terminal helix region of 16S rRNA.</text>
</comment>
<dbReference type="PANTHER" id="PTHR33515">
    <property type="entry name" value="RIBOSOME-BINDING FACTOR A, CHLOROPLASTIC-RELATED"/>
    <property type="match status" value="1"/>
</dbReference>
<dbReference type="InterPro" id="IPR015946">
    <property type="entry name" value="KH_dom-like_a/b"/>
</dbReference>
<dbReference type="InterPro" id="IPR000238">
    <property type="entry name" value="RbfA"/>
</dbReference>
<evidence type="ECO:0000313" key="5">
    <source>
        <dbReference type="Proteomes" id="UP000216998"/>
    </source>
</evidence>
<evidence type="ECO:0000256" key="3">
    <source>
        <dbReference type="SAM" id="MobiDB-lite"/>
    </source>
</evidence>
<proteinExistence type="inferred from homology"/>
<feature type="compositionally biased region" description="Basic and acidic residues" evidence="3">
    <location>
        <begin position="136"/>
        <end position="145"/>
    </location>
</feature>
<dbReference type="Proteomes" id="UP000216998">
    <property type="component" value="Unassembled WGS sequence"/>
</dbReference>
<dbReference type="InterPro" id="IPR023799">
    <property type="entry name" value="RbfA_dom_sf"/>
</dbReference>
<name>A0A255Z4Z3_9PROT</name>
<keyword evidence="5" id="KW-1185">Reference proteome</keyword>
<dbReference type="PANTHER" id="PTHR33515:SF1">
    <property type="entry name" value="RIBOSOME-BINDING FACTOR A, CHLOROPLASTIC-RELATED"/>
    <property type="match status" value="1"/>
</dbReference>
<keyword evidence="1 2" id="KW-0690">Ribosome biogenesis</keyword>
<gene>
    <name evidence="2" type="primary">rbfA</name>
    <name evidence="4" type="ORF">CHU95_06740</name>
</gene>
<comment type="similarity">
    <text evidence="2">Belongs to the RbfA family.</text>
</comment>
<comment type="subcellular location">
    <subcellularLocation>
        <location evidence="2">Cytoplasm</location>
    </subcellularLocation>
</comment>
<dbReference type="Gene3D" id="3.30.300.20">
    <property type="match status" value="1"/>
</dbReference>
<accession>A0A255Z4Z3</accession>
<feature type="region of interest" description="Disordered" evidence="3">
    <location>
        <begin position="135"/>
        <end position="154"/>
    </location>
</feature>
<evidence type="ECO:0000256" key="1">
    <source>
        <dbReference type="ARBA" id="ARBA00022517"/>
    </source>
</evidence>
<dbReference type="GO" id="GO:0005829">
    <property type="term" value="C:cytosol"/>
    <property type="evidence" value="ECO:0007669"/>
    <property type="project" value="TreeGrafter"/>
</dbReference>
<dbReference type="Pfam" id="PF02033">
    <property type="entry name" value="RBFA"/>
    <property type="match status" value="1"/>
</dbReference>
<dbReference type="RefSeq" id="WP_094454991.1">
    <property type="nucleotide sequence ID" value="NZ_NOXU01000024.1"/>
</dbReference>
<protein>
    <recommendedName>
        <fullName evidence="2">Ribosome-binding factor A</fullName>
    </recommendedName>
</protein>
<keyword evidence="2" id="KW-0963">Cytoplasm</keyword>